<sequence>MSPEISYFFLVQLEIAEVSESLIALEPTLSESLVTLGRPLTKNKQKPLRKCRQTKSRKAIATALHATTTTLHGAATRSRKTAATGNLASARTRQASTITRHFLHKILLASAGMPLIY</sequence>
<evidence type="ECO:0000313" key="1">
    <source>
        <dbReference type="EMBL" id="CAD6200244.1"/>
    </source>
</evidence>
<reference evidence="1" key="1">
    <citation type="submission" date="2020-10" db="EMBL/GenBank/DDBJ databases">
        <authorList>
            <person name="Kikuchi T."/>
        </authorList>
    </citation>
    <scope>NUCLEOTIDE SEQUENCE</scope>
    <source>
        <strain evidence="1">NKZ352</strain>
    </source>
</reference>
<dbReference type="EMBL" id="CAJGYM010000266">
    <property type="protein sequence ID" value="CAD6200244.1"/>
    <property type="molecule type" value="Genomic_DNA"/>
</dbReference>
<protein>
    <submittedName>
        <fullName evidence="1">Uncharacterized protein</fullName>
    </submittedName>
</protein>
<evidence type="ECO:0000313" key="2">
    <source>
        <dbReference type="Proteomes" id="UP000835052"/>
    </source>
</evidence>
<proteinExistence type="predicted"/>
<dbReference type="AlphaFoldDB" id="A0A8S1HXP6"/>
<comment type="caution">
    <text evidence="1">The sequence shown here is derived from an EMBL/GenBank/DDBJ whole genome shotgun (WGS) entry which is preliminary data.</text>
</comment>
<name>A0A8S1HXP6_9PELO</name>
<keyword evidence="2" id="KW-1185">Reference proteome</keyword>
<accession>A0A8S1HXP6</accession>
<organism evidence="1 2">
    <name type="scientific">Caenorhabditis auriculariae</name>
    <dbReference type="NCBI Taxonomy" id="2777116"/>
    <lineage>
        <taxon>Eukaryota</taxon>
        <taxon>Metazoa</taxon>
        <taxon>Ecdysozoa</taxon>
        <taxon>Nematoda</taxon>
        <taxon>Chromadorea</taxon>
        <taxon>Rhabditida</taxon>
        <taxon>Rhabditina</taxon>
        <taxon>Rhabditomorpha</taxon>
        <taxon>Rhabditoidea</taxon>
        <taxon>Rhabditidae</taxon>
        <taxon>Peloderinae</taxon>
        <taxon>Caenorhabditis</taxon>
    </lineage>
</organism>
<gene>
    <name evidence="1" type="ORF">CAUJ_LOCUS16141</name>
</gene>
<dbReference type="Proteomes" id="UP000835052">
    <property type="component" value="Unassembled WGS sequence"/>
</dbReference>